<feature type="compositionally biased region" description="Polar residues" evidence="1">
    <location>
        <begin position="12"/>
        <end position="28"/>
    </location>
</feature>
<name>A0A939QL67_9MICO</name>
<dbReference type="EMBL" id="JAGFBF010000005">
    <property type="protein sequence ID" value="MBO2989916.1"/>
    <property type="molecule type" value="Genomic_DNA"/>
</dbReference>
<feature type="transmembrane region" description="Helical" evidence="2">
    <location>
        <begin position="258"/>
        <end position="278"/>
    </location>
</feature>
<evidence type="ECO:0000256" key="2">
    <source>
        <dbReference type="SAM" id="Phobius"/>
    </source>
</evidence>
<feature type="transmembrane region" description="Helical" evidence="2">
    <location>
        <begin position="113"/>
        <end position="130"/>
    </location>
</feature>
<dbReference type="AlphaFoldDB" id="A0A939QL67"/>
<evidence type="ECO:0000256" key="1">
    <source>
        <dbReference type="SAM" id="MobiDB-lite"/>
    </source>
</evidence>
<keyword evidence="2" id="KW-0472">Membrane</keyword>
<dbReference type="Pfam" id="PF07786">
    <property type="entry name" value="HGSNAT_cat"/>
    <property type="match status" value="1"/>
</dbReference>
<comment type="caution">
    <text evidence="4">The sequence shown here is derived from an EMBL/GenBank/DDBJ whole genome shotgun (WGS) entry which is preliminary data.</text>
</comment>
<dbReference type="Proteomes" id="UP000668403">
    <property type="component" value="Unassembled WGS sequence"/>
</dbReference>
<feature type="transmembrane region" description="Helical" evidence="2">
    <location>
        <begin position="399"/>
        <end position="418"/>
    </location>
</feature>
<feature type="region of interest" description="Disordered" evidence="1">
    <location>
        <begin position="1"/>
        <end position="50"/>
    </location>
</feature>
<feature type="transmembrane region" description="Helical" evidence="2">
    <location>
        <begin position="362"/>
        <end position="387"/>
    </location>
</feature>
<feature type="compositionally biased region" description="Basic and acidic residues" evidence="1">
    <location>
        <begin position="466"/>
        <end position="480"/>
    </location>
</feature>
<evidence type="ECO:0000259" key="3">
    <source>
        <dbReference type="Pfam" id="PF07786"/>
    </source>
</evidence>
<organism evidence="4 5">
    <name type="scientific">Leucobacter tardus</name>
    <dbReference type="NCBI Taxonomy" id="501483"/>
    <lineage>
        <taxon>Bacteria</taxon>
        <taxon>Bacillati</taxon>
        <taxon>Actinomycetota</taxon>
        <taxon>Actinomycetes</taxon>
        <taxon>Micrococcales</taxon>
        <taxon>Microbacteriaceae</taxon>
        <taxon>Leucobacter</taxon>
    </lineage>
</organism>
<feature type="transmembrane region" description="Helical" evidence="2">
    <location>
        <begin position="222"/>
        <end position="246"/>
    </location>
</feature>
<evidence type="ECO:0000313" key="4">
    <source>
        <dbReference type="EMBL" id="MBO2989916.1"/>
    </source>
</evidence>
<reference evidence="4" key="1">
    <citation type="submission" date="2021-03" db="EMBL/GenBank/DDBJ databases">
        <title>Leucobacter chromiisoli sp. nov., isolated from chromium-containing soil of chemical plant.</title>
        <authorList>
            <person name="Xu Z."/>
        </authorList>
    </citation>
    <scope>NUCLEOTIDE SEQUENCE</scope>
    <source>
        <strain evidence="4">K 70/01</strain>
    </source>
</reference>
<keyword evidence="2" id="KW-0812">Transmembrane</keyword>
<feature type="transmembrane region" description="Helical" evidence="2">
    <location>
        <begin position="142"/>
        <end position="161"/>
    </location>
</feature>
<feature type="transmembrane region" description="Helical" evidence="2">
    <location>
        <begin position="167"/>
        <end position="186"/>
    </location>
</feature>
<keyword evidence="5" id="KW-1185">Reference proteome</keyword>
<evidence type="ECO:0000313" key="5">
    <source>
        <dbReference type="Proteomes" id="UP000668403"/>
    </source>
</evidence>
<feature type="transmembrane region" description="Helical" evidence="2">
    <location>
        <begin position="193"/>
        <end position="216"/>
    </location>
</feature>
<accession>A0A939QL67</accession>
<keyword evidence="2" id="KW-1133">Transmembrane helix</keyword>
<feature type="transmembrane region" description="Helical" evidence="2">
    <location>
        <begin position="337"/>
        <end position="355"/>
    </location>
</feature>
<protein>
    <submittedName>
        <fullName evidence="4">DUF1624 domain-containing protein</fullName>
    </submittedName>
</protein>
<proteinExistence type="predicted"/>
<sequence>MTPVRSRWTRRPSASASPEATLRESVTTPRPAASANRGQVNSPAATTEPRTAVSLGISARHRLTAFGRAPRILGVDLARGLAIVGMMGAHVGVAQSLEWTEPDTWGDLVNGRSSILFAVVAGLSIALLTRRTAFDDPDQVRTLRLQMLGRGAVVFAIGTVLELLNTGAAIILAVYGALFIVIIPFLGLRRRALALWAAGLTLLSPGLLGLVGALSLDADGPGISLVLFGNYPLPEWLALMLIGLIVGRSRPERASTAIALLIGGAALAFAGYAVGAAAEAWLDTIDWFAVSQQSIFSMLAGVDPDGYWSMVTAMQPEETAAWAALGVEPHSGGTPEIVGSGGFALAVIGLCLILARPLRILILPLAALGSMPLTAYSAHIVLILATIGTAQDDQPDNGLWFGMTVGLLVGATAWAILLGRGPLERLTAWCARRTAAPPADSRDAVIPARYDRFDPVAAGSEACDPGDIHEPPRPSDRTAP</sequence>
<gene>
    <name evidence="4" type="ORF">J4H85_07900</name>
</gene>
<dbReference type="InterPro" id="IPR012429">
    <property type="entry name" value="HGSNAT_cat"/>
</dbReference>
<feature type="compositionally biased region" description="Polar residues" evidence="1">
    <location>
        <begin position="36"/>
        <end position="49"/>
    </location>
</feature>
<feature type="transmembrane region" description="Helical" evidence="2">
    <location>
        <begin position="72"/>
        <end position="93"/>
    </location>
</feature>
<feature type="domain" description="Heparan-alpha-glucosaminide N-acetyltransferase catalytic" evidence="3">
    <location>
        <begin position="71"/>
        <end position="253"/>
    </location>
</feature>
<feature type="region of interest" description="Disordered" evidence="1">
    <location>
        <begin position="456"/>
        <end position="480"/>
    </location>
</feature>